<accession>A0ABU6UUQ0</accession>
<evidence type="ECO:0000313" key="2">
    <source>
        <dbReference type="EMBL" id="MED6164030.1"/>
    </source>
</evidence>
<comment type="caution">
    <text evidence="2">The sequence shown here is derived from an EMBL/GenBank/DDBJ whole genome shotgun (WGS) entry which is preliminary data.</text>
</comment>
<feature type="compositionally biased region" description="Basic and acidic residues" evidence="1">
    <location>
        <begin position="338"/>
        <end position="347"/>
    </location>
</feature>
<protein>
    <submittedName>
        <fullName evidence="2">Uncharacterized protein</fullName>
    </submittedName>
</protein>
<gene>
    <name evidence="2" type="ORF">PIB30_085718</name>
</gene>
<feature type="compositionally biased region" description="Basic and acidic residues" evidence="1">
    <location>
        <begin position="116"/>
        <end position="158"/>
    </location>
</feature>
<dbReference type="Proteomes" id="UP001341840">
    <property type="component" value="Unassembled WGS sequence"/>
</dbReference>
<reference evidence="2 3" key="1">
    <citation type="journal article" date="2023" name="Plants (Basel)">
        <title>Bridging the Gap: Combining Genomics and Transcriptomics Approaches to Understand Stylosanthes scabra, an Orphan Legume from the Brazilian Caatinga.</title>
        <authorList>
            <person name="Ferreira-Neto J.R.C."/>
            <person name="da Silva M.D."/>
            <person name="Binneck E."/>
            <person name="de Melo N.F."/>
            <person name="da Silva R.H."/>
            <person name="de Melo A.L.T.M."/>
            <person name="Pandolfi V."/>
            <person name="Bustamante F.O."/>
            <person name="Brasileiro-Vidal A.C."/>
            <person name="Benko-Iseppon A.M."/>
        </authorList>
    </citation>
    <scope>NUCLEOTIDE SEQUENCE [LARGE SCALE GENOMIC DNA]</scope>
    <source>
        <tissue evidence="2">Leaves</tissue>
    </source>
</reference>
<feature type="region of interest" description="Disordered" evidence="1">
    <location>
        <begin position="19"/>
        <end position="347"/>
    </location>
</feature>
<feature type="compositionally biased region" description="Polar residues" evidence="1">
    <location>
        <begin position="82"/>
        <end position="93"/>
    </location>
</feature>
<sequence length="440" mass="49907">MGENKKHLSLPSNYVTLADLQRRWLQQQKQQQPPPPPPPPPPVEPQQPHQHQHQGKKELQHRHARFSSGKRNPYNKNRNHQKNSGDSQLNAENQLVDAGIGGIDRDGDGDVNLEGKCGKELKEKVELKSKQVRVAERGTKLEEEKEEKEEQHQEDLQRHNGTAVRAGRQSQVNRRNHRKIRRDSVTYAEKLRNEADSGIGEADLKSKGNGKLKENEKSKPKPEVYERAIKAEEKKKEKEDMKQEQRSGTASRSFSGKHRRNAGSYSRKVPADFRTNAEKQCGNTGIGEGESTVNATAKPKPLVEEGKTEVEEMNGKKQREEVNDAENEKAKIIQSQSSEEKSCGGGSKMEEVEQRFRGLGFRRALDGFNYTQHRRGSYGGRGYGYSNRNGYRSGYGYDYGYGNSDFGGFRHQHYDASGKRGEKMVWIKKVDNIDGTENEN</sequence>
<proteinExistence type="predicted"/>
<feature type="compositionally biased region" description="Basic residues" evidence="1">
    <location>
        <begin position="50"/>
        <end position="65"/>
    </location>
</feature>
<dbReference type="EMBL" id="JASCZI010122269">
    <property type="protein sequence ID" value="MED6164030.1"/>
    <property type="molecule type" value="Genomic_DNA"/>
</dbReference>
<evidence type="ECO:0000256" key="1">
    <source>
        <dbReference type="SAM" id="MobiDB-lite"/>
    </source>
</evidence>
<evidence type="ECO:0000313" key="3">
    <source>
        <dbReference type="Proteomes" id="UP001341840"/>
    </source>
</evidence>
<keyword evidence="3" id="KW-1185">Reference proteome</keyword>
<name>A0ABU6UUQ0_9FABA</name>
<organism evidence="2 3">
    <name type="scientific">Stylosanthes scabra</name>
    <dbReference type="NCBI Taxonomy" id="79078"/>
    <lineage>
        <taxon>Eukaryota</taxon>
        <taxon>Viridiplantae</taxon>
        <taxon>Streptophyta</taxon>
        <taxon>Embryophyta</taxon>
        <taxon>Tracheophyta</taxon>
        <taxon>Spermatophyta</taxon>
        <taxon>Magnoliopsida</taxon>
        <taxon>eudicotyledons</taxon>
        <taxon>Gunneridae</taxon>
        <taxon>Pentapetalae</taxon>
        <taxon>rosids</taxon>
        <taxon>fabids</taxon>
        <taxon>Fabales</taxon>
        <taxon>Fabaceae</taxon>
        <taxon>Papilionoideae</taxon>
        <taxon>50 kb inversion clade</taxon>
        <taxon>dalbergioids sensu lato</taxon>
        <taxon>Dalbergieae</taxon>
        <taxon>Pterocarpus clade</taxon>
        <taxon>Stylosanthes</taxon>
    </lineage>
</organism>
<feature type="compositionally biased region" description="Pro residues" evidence="1">
    <location>
        <begin position="32"/>
        <end position="45"/>
    </location>
</feature>
<feature type="compositionally biased region" description="Basic and acidic residues" evidence="1">
    <location>
        <begin position="202"/>
        <end position="245"/>
    </location>
</feature>
<feature type="compositionally biased region" description="Basic and acidic residues" evidence="1">
    <location>
        <begin position="301"/>
        <end position="331"/>
    </location>
</feature>